<dbReference type="AlphaFoldDB" id="A0A377FW25"/>
<gene>
    <name evidence="6" type="ORF">NCTC13163_02363</name>
</gene>
<keyword evidence="2 5" id="KW-0812">Transmembrane</keyword>
<feature type="transmembrane region" description="Helical" evidence="5">
    <location>
        <begin position="37"/>
        <end position="60"/>
    </location>
</feature>
<reference evidence="6 7" key="1">
    <citation type="submission" date="2018-06" db="EMBL/GenBank/DDBJ databases">
        <authorList>
            <consortium name="Pathogen Informatics"/>
            <person name="Doyle S."/>
        </authorList>
    </citation>
    <scope>NUCLEOTIDE SEQUENCE [LARGE SCALE GENOMIC DNA]</scope>
    <source>
        <strain evidence="6 7">NCTC13163</strain>
    </source>
</reference>
<evidence type="ECO:0000313" key="6">
    <source>
        <dbReference type="EMBL" id="STO08968.1"/>
    </source>
</evidence>
<protein>
    <submittedName>
        <fullName evidence="6">Protein of uncharacterized function (DUF2614)</fullName>
    </submittedName>
</protein>
<evidence type="ECO:0000256" key="3">
    <source>
        <dbReference type="ARBA" id="ARBA00022989"/>
    </source>
</evidence>
<keyword evidence="1" id="KW-1003">Cell membrane</keyword>
<dbReference type="OrthoDB" id="1653848at2"/>
<sequence length="119" mass="13450">MKKRGNKINRARNVALLLIFGGIGVMYLGLLAKSITWLMIIFMLLGFLMVLSSSALYFIIGMASTKAIIVTCPNCEKETKMLGRVDLCMHCDEPLTIDRSLEGKEFDEKYNKRQSQPQD</sequence>
<keyword evidence="3 5" id="KW-1133">Transmembrane helix</keyword>
<evidence type="ECO:0000313" key="7">
    <source>
        <dbReference type="Proteomes" id="UP000254060"/>
    </source>
</evidence>
<proteinExistence type="predicted"/>
<dbReference type="EMBL" id="UGGP01000001">
    <property type="protein sequence ID" value="STO08968.1"/>
    <property type="molecule type" value="Genomic_DNA"/>
</dbReference>
<organism evidence="6 7">
    <name type="scientific">Exiguobacterium aurantiacum</name>
    <dbReference type="NCBI Taxonomy" id="33987"/>
    <lineage>
        <taxon>Bacteria</taxon>
        <taxon>Bacillati</taxon>
        <taxon>Bacillota</taxon>
        <taxon>Bacilli</taxon>
        <taxon>Bacillales</taxon>
        <taxon>Bacillales Family XII. Incertae Sedis</taxon>
        <taxon>Exiguobacterium</taxon>
    </lineage>
</organism>
<dbReference type="Pfam" id="PF11023">
    <property type="entry name" value="DUF2614"/>
    <property type="match status" value="1"/>
</dbReference>
<accession>A0A377FW25</accession>
<evidence type="ECO:0000256" key="2">
    <source>
        <dbReference type="ARBA" id="ARBA00022692"/>
    </source>
</evidence>
<dbReference type="InterPro" id="IPR020912">
    <property type="entry name" value="UPF0295"/>
</dbReference>
<keyword evidence="4 5" id="KW-0472">Membrane</keyword>
<dbReference type="Proteomes" id="UP000254060">
    <property type="component" value="Unassembled WGS sequence"/>
</dbReference>
<name>A0A377FW25_9BACL</name>
<evidence type="ECO:0000256" key="1">
    <source>
        <dbReference type="ARBA" id="ARBA00022475"/>
    </source>
</evidence>
<evidence type="ECO:0000256" key="5">
    <source>
        <dbReference type="SAM" id="Phobius"/>
    </source>
</evidence>
<dbReference type="RefSeq" id="WP_029335857.1">
    <property type="nucleotide sequence ID" value="NZ_UGGP01000001.1"/>
</dbReference>
<evidence type="ECO:0000256" key="4">
    <source>
        <dbReference type="ARBA" id="ARBA00023136"/>
    </source>
</evidence>
<dbReference type="NCBIfam" id="NF002796">
    <property type="entry name" value="PRK02935.1"/>
    <property type="match status" value="1"/>
</dbReference>
<dbReference type="STRING" id="1397694.GCA_000702585_02849"/>
<feature type="transmembrane region" description="Helical" evidence="5">
    <location>
        <begin position="12"/>
        <end position="31"/>
    </location>
</feature>